<proteinExistence type="predicted"/>
<comment type="caution">
    <text evidence="2">The sequence shown here is derived from an EMBL/GenBank/DDBJ whole genome shotgun (WGS) entry which is preliminary data.</text>
</comment>
<sequence>MNFWTNIAYLNEKDENLSESNVNKITIIQKILNSCRDINEINNILKFIHNIGVEQIKEIKNEIQQKQKIETLEYYLKLKNGNPKWFINKLNELFKYREQILRYSLLNLFWCYIVDFGKAESVWNKIITRSIENQVLSTRSKSNR</sequence>
<dbReference type="EMBL" id="QKWP01000716">
    <property type="protein sequence ID" value="RIB15891.1"/>
    <property type="molecule type" value="Genomic_DNA"/>
</dbReference>
<dbReference type="AlphaFoldDB" id="A0A397V1T8"/>
<dbReference type="Proteomes" id="UP000266673">
    <property type="component" value="Unassembled WGS sequence"/>
</dbReference>
<name>A0A397V1T8_9GLOM</name>
<protein>
    <submittedName>
        <fullName evidence="2">Uncharacterized protein</fullName>
    </submittedName>
</protein>
<evidence type="ECO:0000313" key="1">
    <source>
        <dbReference type="EMBL" id="RIB00633.1"/>
    </source>
</evidence>
<organism evidence="2 3">
    <name type="scientific">Gigaspora rosea</name>
    <dbReference type="NCBI Taxonomy" id="44941"/>
    <lineage>
        <taxon>Eukaryota</taxon>
        <taxon>Fungi</taxon>
        <taxon>Fungi incertae sedis</taxon>
        <taxon>Mucoromycota</taxon>
        <taxon>Glomeromycotina</taxon>
        <taxon>Glomeromycetes</taxon>
        <taxon>Diversisporales</taxon>
        <taxon>Gigasporaceae</taxon>
        <taxon>Gigaspora</taxon>
    </lineage>
</organism>
<evidence type="ECO:0000313" key="2">
    <source>
        <dbReference type="EMBL" id="RIB15891.1"/>
    </source>
</evidence>
<accession>A0A397V1T8</accession>
<keyword evidence="3" id="KW-1185">Reference proteome</keyword>
<dbReference type="EMBL" id="QKWP01003849">
    <property type="protein sequence ID" value="RIB00633.1"/>
    <property type="molecule type" value="Genomic_DNA"/>
</dbReference>
<reference evidence="2 3" key="1">
    <citation type="submission" date="2018-06" db="EMBL/GenBank/DDBJ databases">
        <title>Comparative genomics reveals the genomic features of Rhizophagus irregularis, R. cerebriforme, R. diaphanum and Gigaspora rosea, and their symbiotic lifestyle signature.</title>
        <authorList>
            <person name="Morin E."/>
            <person name="San Clemente H."/>
            <person name="Chen E.C.H."/>
            <person name="De La Providencia I."/>
            <person name="Hainaut M."/>
            <person name="Kuo A."/>
            <person name="Kohler A."/>
            <person name="Murat C."/>
            <person name="Tang N."/>
            <person name="Roy S."/>
            <person name="Loubradou J."/>
            <person name="Henrissat B."/>
            <person name="Grigoriev I.V."/>
            <person name="Corradi N."/>
            <person name="Roux C."/>
            <person name="Martin F.M."/>
        </authorList>
    </citation>
    <scope>NUCLEOTIDE SEQUENCE [LARGE SCALE GENOMIC DNA]</scope>
    <source>
        <strain evidence="2 3">DAOM 194757</strain>
    </source>
</reference>
<evidence type="ECO:0000313" key="3">
    <source>
        <dbReference type="Proteomes" id="UP000266673"/>
    </source>
</evidence>
<gene>
    <name evidence="2" type="ORF">C2G38_2191418</name>
    <name evidence="1" type="ORF">C2G38_2233571</name>
</gene>